<dbReference type="PANTHER" id="PTHR15463:SF2">
    <property type="entry name" value="SYNERGIN GAMMA"/>
    <property type="match status" value="1"/>
</dbReference>
<evidence type="ECO:0000259" key="3">
    <source>
        <dbReference type="PROSITE" id="PS50031"/>
    </source>
</evidence>
<feature type="region of interest" description="Disordered" evidence="2">
    <location>
        <begin position="908"/>
        <end position="930"/>
    </location>
</feature>
<dbReference type="OrthoDB" id="524326at2759"/>
<evidence type="ECO:0000313" key="5">
    <source>
        <dbReference type="Proteomes" id="UP000694569"/>
    </source>
</evidence>
<gene>
    <name evidence="4" type="primary">SYNRG</name>
</gene>
<dbReference type="InterPro" id="IPR039656">
    <property type="entry name" value="SYNRG"/>
</dbReference>
<dbReference type="SMART" id="SM00027">
    <property type="entry name" value="EH"/>
    <property type="match status" value="1"/>
</dbReference>
<keyword evidence="5" id="KW-1185">Reference proteome</keyword>
<sequence length="1347" mass="146149">MWKMALQPGPGGRGGLGGPGGGFMFPVAAGISQPQGMIPMQQQPHGFPMVPVMQPGMQNMMGVNYGSQIPQGTLTIQGGVPIGQMQTAMQFMGQPFLGMRPPGPQYTPDMQKQFVEGQQKRFEQQQKMLEEERKRRQFEEQKQKLRLLSSVKPKHYEKSRDDALEAIKGNLDGFSRDAKMHPTPMLQTKKPDFATSSHPTVSVSSHSSLHGVDEEFSDFVQGPVKFPTPGTVAPPIASSPGRTGQIVSEQAVPVSQPSLRCQGSGSLQATNEKQTVLSTSPSNCSAQKRVGVGLFPTSENIQPMLPPWIYNDNLIPELYKAVLEASMAPTGIDTAKLYPILMSSGLPRETLGQIWALANRTMPGKLTKEELYTVLSLIAITQRGGSPGSTDVLSQFASPPIPSLSGFPMTLATTPNTRCMAAPVSALPNPVTIGPPVMAMRSTPSTGVAGTPYTSMPSFPAQQRVKSEDDDFQDFQDASKSAPIDVSFSEFQSDISMKQVSSQAGISVQPLLIPMSGTVETATTSADKYAVFKAINLDTNIENTATFAGCRRTNKFTLGKLTLSQTTSLSGDRREVCDRNSPVPNFGDKYHALRELVKPTESRTLGENFADIKSSGADDGFTDFKTADSISPLDPPAKDTPFPSQFFSVKQKSQTPSSLADFDLFSSVTGSATTSSLNFTTTFTSSNSTPFIVPPPSSSSCSSVPTSSITSKMSVMPDDFGEFSLFGDPANTSSVSGPNDFADFIAFNKDIGSSDKNLDGKPKVAKPEPSPLPGPLSTMARVGQRIQPPSAAHDKYDIFKQLSLESSTLAYDENKYPATSMKNDDDFADFQSDKFTITETGSEKSFVDKIASFKQTKEDSTSVKSLDLPSIGGSSVGKEDSEDALSIQFDMKLTDVGGDLKHVMSDSSLDLPSVSGQHPPAADEFKGNGSAPNNLSSYDWLEKDNSVNQSKTQSSIFYGLDSGSSHSSTSIFQKKETSFGSSENITLTSVSKVTTFSSEEHLQENVLPSRTSAKVFSEDLNSDLFRTEPEHFSIGLEQVTNGLENNFSSAASEKGADDFGEFQREKPKISKFDFLLATTQGKVKSSEEMIKNELATLDLCVQGSHKRSLSLGDKEISRSLPVPEQPFRDRSNTLSEKSVLPVIRDKYKDLTGEVEESERYAYEWQRCLDSALQVIKKANDTLNGISSSSVCTEVIQSVQGMEYLLGVVEVYRVTKRVELGIKATAVCNEKLQILLKEIDKVWNNLISFMSLAALMPDESALDFSSCLLRPGIKNVQELACGVCLLNVDSRSKKEESPAVEHPKKAFNSETDSFKLSYGGHQYHASCANFWINCVEPKPPGLFLPDLL</sequence>
<reference evidence="4" key="1">
    <citation type="submission" date="2025-08" db="UniProtKB">
        <authorList>
            <consortium name="Ensembl"/>
        </authorList>
    </citation>
    <scope>IDENTIFICATION</scope>
</reference>
<organism evidence="4 5">
    <name type="scientific">Leptobrachium leishanense</name>
    <name type="common">Leishan spiny toad</name>
    <dbReference type="NCBI Taxonomy" id="445787"/>
    <lineage>
        <taxon>Eukaryota</taxon>
        <taxon>Metazoa</taxon>
        <taxon>Chordata</taxon>
        <taxon>Craniata</taxon>
        <taxon>Vertebrata</taxon>
        <taxon>Euteleostomi</taxon>
        <taxon>Amphibia</taxon>
        <taxon>Batrachia</taxon>
        <taxon>Anura</taxon>
        <taxon>Pelobatoidea</taxon>
        <taxon>Megophryidae</taxon>
        <taxon>Leptobrachium</taxon>
    </lineage>
</organism>
<name>A0A8C5M1P4_9ANUR</name>
<evidence type="ECO:0000256" key="2">
    <source>
        <dbReference type="SAM" id="MobiDB-lite"/>
    </source>
</evidence>
<proteinExistence type="predicted"/>
<evidence type="ECO:0000256" key="1">
    <source>
        <dbReference type="SAM" id="Coils"/>
    </source>
</evidence>
<dbReference type="CDD" id="cd00052">
    <property type="entry name" value="EH"/>
    <property type="match status" value="1"/>
</dbReference>
<dbReference type="InterPro" id="IPR000261">
    <property type="entry name" value="EH_dom"/>
</dbReference>
<dbReference type="Ensembl" id="ENSLLET00000008547.1">
    <property type="protein sequence ID" value="ENSLLEP00000008217.1"/>
    <property type="gene ID" value="ENSLLEG00000005219.1"/>
</dbReference>
<dbReference type="Pfam" id="PF12763">
    <property type="entry name" value="EH"/>
    <property type="match status" value="1"/>
</dbReference>
<dbReference type="SUPFAM" id="SSF47473">
    <property type="entry name" value="EF-hand"/>
    <property type="match status" value="1"/>
</dbReference>
<dbReference type="PANTHER" id="PTHR15463">
    <property type="entry name" value="AP1 GAMMA SUBUNIT BINDING PROTEIN 1"/>
    <property type="match status" value="1"/>
</dbReference>
<dbReference type="InterPro" id="IPR059024">
    <property type="entry name" value="SYNRG_C"/>
</dbReference>
<dbReference type="Proteomes" id="UP000694569">
    <property type="component" value="Unplaced"/>
</dbReference>
<dbReference type="InterPro" id="IPR011992">
    <property type="entry name" value="EF-hand-dom_pair"/>
</dbReference>
<dbReference type="PROSITE" id="PS50031">
    <property type="entry name" value="EH"/>
    <property type="match status" value="1"/>
</dbReference>
<dbReference type="Pfam" id="PF25999">
    <property type="entry name" value="SYNRG_C"/>
    <property type="match status" value="1"/>
</dbReference>
<feature type="region of interest" description="Disordered" evidence="2">
    <location>
        <begin position="756"/>
        <end position="776"/>
    </location>
</feature>
<accession>A0A8C5M1P4</accession>
<dbReference type="GeneTree" id="ENSGT00390000010789"/>
<feature type="coiled-coil region" evidence="1">
    <location>
        <begin position="112"/>
        <end position="148"/>
    </location>
</feature>
<dbReference type="Gene3D" id="1.10.238.10">
    <property type="entry name" value="EF-hand"/>
    <property type="match status" value="1"/>
</dbReference>
<dbReference type="GO" id="GO:0030130">
    <property type="term" value="C:clathrin coat of trans-Golgi network vesicle"/>
    <property type="evidence" value="ECO:0007669"/>
    <property type="project" value="TreeGrafter"/>
</dbReference>
<feature type="compositionally biased region" description="Basic and acidic residues" evidence="2">
    <location>
        <begin position="756"/>
        <end position="766"/>
    </location>
</feature>
<protein>
    <submittedName>
        <fullName evidence="4">Synergin gamma</fullName>
    </submittedName>
</protein>
<feature type="domain" description="EH" evidence="3">
    <location>
        <begin position="311"/>
        <end position="403"/>
    </location>
</feature>
<keyword evidence="1" id="KW-0175">Coiled coil</keyword>
<reference evidence="4" key="2">
    <citation type="submission" date="2025-09" db="UniProtKB">
        <authorList>
            <consortium name="Ensembl"/>
        </authorList>
    </citation>
    <scope>IDENTIFICATION</scope>
</reference>
<evidence type="ECO:0000313" key="4">
    <source>
        <dbReference type="Ensembl" id="ENSLLEP00000008217.1"/>
    </source>
</evidence>